<evidence type="ECO:0000313" key="6">
    <source>
        <dbReference type="EMBL" id="MBS4221519.1"/>
    </source>
</evidence>
<evidence type="ECO:0000256" key="3">
    <source>
        <dbReference type="ARBA" id="ARBA00023098"/>
    </source>
</evidence>
<dbReference type="Pfam" id="PF01734">
    <property type="entry name" value="Patatin"/>
    <property type="match status" value="1"/>
</dbReference>
<feature type="active site" description="Proton acceptor" evidence="4">
    <location>
        <position position="153"/>
    </location>
</feature>
<dbReference type="PANTHER" id="PTHR14226:SF76">
    <property type="entry name" value="NTE FAMILY PROTEIN RSSA"/>
    <property type="match status" value="1"/>
</dbReference>
<name>A0A942Z2I9_9BACI</name>
<dbReference type="InterPro" id="IPR016035">
    <property type="entry name" value="Acyl_Trfase/lysoPLipase"/>
</dbReference>
<dbReference type="EMBL" id="JAGYPN010000001">
    <property type="protein sequence ID" value="MBS4221519.1"/>
    <property type="molecule type" value="Genomic_DNA"/>
</dbReference>
<evidence type="ECO:0000256" key="4">
    <source>
        <dbReference type="PROSITE-ProRule" id="PRU01161"/>
    </source>
</evidence>
<proteinExistence type="predicted"/>
<comment type="caution">
    <text evidence="4">Lacks conserved residue(s) required for the propagation of feature annotation.</text>
</comment>
<dbReference type="Gene3D" id="3.40.1090.10">
    <property type="entry name" value="Cytosolic phospholipase A2 catalytic domain"/>
    <property type="match status" value="2"/>
</dbReference>
<dbReference type="AlphaFoldDB" id="A0A942Z2I9"/>
<evidence type="ECO:0000259" key="5">
    <source>
        <dbReference type="PROSITE" id="PS51635"/>
    </source>
</evidence>
<evidence type="ECO:0000313" key="7">
    <source>
        <dbReference type="Proteomes" id="UP000676456"/>
    </source>
</evidence>
<keyword evidence="7" id="KW-1185">Reference proteome</keyword>
<comment type="caution">
    <text evidence="6">The sequence shown here is derived from an EMBL/GenBank/DDBJ whole genome shotgun (WGS) entry which is preliminary data.</text>
</comment>
<dbReference type="SUPFAM" id="SSF52151">
    <property type="entry name" value="FabD/lysophospholipase-like"/>
    <property type="match status" value="1"/>
</dbReference>
<keyword evidence="1 4" id="KW-0378">Hydrolase</keyword>
<dbReference type="InterPro" id="IPR050301">
    <property type="entry name" value="NTE"/>
</dbReference>
<feature type="short sequence motif" description="DGA/G" evidence="4">
    <location>
        <begin position="153"/>
        <end position="155"/>
    </location>
</feature>
<reference evidence="6 7" key="1">
    <citation type="submission" date="2021-05" db="EMBL/GenBank/DDBJ databases">
        <title>Novel Bacillus species.</title>
        <authorList>
            <person name="Liu G."/>
        </authorList>
    </citation>
    <scope>NUCLEOTIDE SEQUENCE [LARGE SCALE GENOMIC DNA]</scope>
    <source>
        <strain evidence="6 7">FJAT-49682</strain>
    </source>
</reference>
<dbReference type="GO" id="GO:0016787">
    <property type="term" value="F:hydrolase activity"/>
    <property type="evidence" value="ECO:0007669"/>
    <property type="project" value="UniProtKB-UniRule"/>
</dbReference>
<accession>A0A942Z2I9</accession>
<dbReference type="PROSITE" id="PS51635">
    <property type="entry name" value="PNPLA"/>
    <property type="match status" value="1"/>
</dbReference>
<feature type="short sequence motif" description="GXSXG" evidence="4">
    <location>
        <begin position="39"/>
        <end position="43"/>
    </location>
</feature>
<evidence type="ECO:0000256" key="2">
    <source>
        <dbReference type="ARBA" id="ARBA00022963"/>
    </source>
</evidence>
<gene>
    <name evidence="6" type="ORF">KHA91_01955</name>
</gene>
<keyword evidence="2 4" id="KW-0442">Lipid degradation</keyword>
<dbReference type="Proteomes" id="UP000676456">
    <property type="component" value="Unassembled WGS sequence"/>
</dbReference>
<feature type="domain" description="PNPLA" evidence="5">
    <location>
        <begin position="8"/>
        <end position="166"/>
    </location>
</feature>
<dbReference type="RefSeq" id="WP_213096536.1">
    <property type="nucleotide sequence ID" value="NZ_JAGYPH010000001.1"/>
</dbReference>
<keyword evidence="3 4" id="KW-0443">Lipid metabolism</keyword>
<dbReference type="InterPro" id="IPR002641">
    <property type="entry name" value="PNPLA_dom"/>
</dbReference>
<organism evidence="6 7">
    <name type="scientific">Lederbergia citrea</name>
    <dbReference type="NCBI Taxonomy" id="2833581"/>
    <lineage>
        <taxon>Bacteria</taxon>
        <taxon>Bacillati</taxon>
        <taxon>Bacillota</taxon>
        <taxon>Bacilli</taxon>
        <taxon>Bacillales</taxon>
        <taxon>Bacillaceae</taxon>
        <taxon>Lederbergia</taxon>
    </lineage>
</organism>
<dbReference type="GO" id="GO:0016042">
    <property type="term" value="P:lipid catabolic process"/>
    <property type="evidence" value="ECO:0007669"/>
    <property type="project" value="UniProtKB-UniRule"/>
</dbReference>
<protein>
    <submittedName>
        <fullName evidence="6">Patatin-like phospholipase family protein</fullName>
    </submittedName>
</protein>
<dbReference type="PANTHER" id="PTHR14226">
    <property type="entry name" value="NEUROPATHY TARGET ESTERASE/SWISS CHEESE D.MELANOGASTER"/>
    <property type="match status" value="1"/>
</dbReference>
<evidence type="ECO:0000256" key="1">
    <source>
        <dbReference type="ARBA" id="ARBA00022801"/>
    </source>
</evidence>
<feature type="active site" description="Nucleophile" evidence="4">
    <location>
        <position position="41"/>
    </location>
</feature>
<sequence length="267" mass="29181">MDMPKIGIALGSGGARGFAHLGVLKALQDNSIPVNMIAGSSMGALVGCFYAFGHDLEQLIKLSTAFKRKYYLDFIVPKMGFIAGNRVKNLIGLFMQGKNLEELNIPVSVIATDLQSGEKVEFMKGPIAEIVRASIAIPGIFTPEKFNGRLLVDGGVADRVPVSTVKKMGADIVIGSDVARVNPKAEISTVYDVIMQSLDILQMEIGEAREFESDVMIRPHVEIFSARAFKNIEEIIHAGEEETLKKISEIKHVIEQYTNKESKSKPS</sequence>